<evidence type="ECO:0000313" key="2">
    <source>
        <dbReference type="Proteomes" id="UP001222958"/>
    </source>
</evidence>
<dbReference type="EMBL" id="JARVUX010000012">
    <property type="protein sequence ID" value="MDH2337324.1"/>
    <property type="molecule type" value="Genomic_DNA"/>
</dbReference>
<dbReference type="Proteomes" id="UP001222958">
    <property type="component" value="Unassembled WGS sequence"/>
</dbReference>
<evidence type="ECO:0008006" key="3">
    <source>
        <dbReference type="Google" id="ProtNLM"/>
    </source>
</evidence>
<organism evidence="1 2">
    <name type="scientific">Clostridium perfringens</name>
    <dbReference type="NCBI Taxonomy" id="1502"/>
    <lineage>
        <taxon>Bacteria</taxon>
        <taxon>Bacillati</taxon>
        <taxon>Bacillota</taxon>
        <taxon>Clostridia</taxon>
        <taxon>Eubacteriales</taxon>
        <taxon>Clostridiaceae</taxon>
        <taxon>Clostridium</taxon>
    </lineage>
</organism>
<protein>
    <recommendedName>
        <fullName evidence="3">HNH endonuclease</fullName>
    </recommendedName>
</protein>
<accession>A0AAP4EGG9</accession>
<proteinExistence type="predicted"/>
<gene>
    <name evidence="1" type="ORF">QDQ28_14185</name>
</gene>
<evidence type="ECO:0000313" key="1">
    <source>
        <dbReference type="EMBL" id="MDH2337324.1"/>
    </source>
</evidence>
<reference evidence="1" key="1">
    <citation type="submission" date="2023-04" db="EMBL/GenBank/DDBJ databases">
        <title>Epidemiological investigation of Clostridium perfringens isolated from cattle.</title>
        <authorList>
            <person name="Tian R."/>
        </authorList>
    </citation>
    <scope>NUCLEOTIDE SEQUENCE</scope>
    <source>
        <strain evidence="1">ZWCP172</strain>
    </source>
</reference>
<name>A0AAP4EGG9_CLOPF</name>
<sequence length="124" mass="15098">MEEYRFCEECGKNIVELHHITYRSQCPYMSNIKVNFKFLCPEHHRGNSSPHMNREIDLRYKLELQEKLFSMFSEKEYWTEKEIMDKLECSKNEVKKITKKMFITKEGYEVNELVKRLMGNRLYG</sequence>
<dbReference type="AlphaFoldDB" id="A0AAP4EGG9"/>
<comment type="caution">
    <text evidence="1">The sequence shown here is derived from an EMBL/GenBank/DDBJ whole genome shotgun (WGS) entry which is preliminary data.</text>
</comment>
<dbReference type="RefSeq" id="WP_279858287.1">
    <property type="nucleotide sequence ID" value="NZ_JARVUX010000012.1"/>
</dbReference>